<accession>A0ABS2WEP8</accession>
<dbReference type="Gene3D" id="3.40.50.410">
    <property type="entry name" value="von Willebrand factor, type A domain"/>
    <property type="match status" value="1"/>
</dbReference>
<evidence type="ECO:0000313" key="5">
    <source>
        <dbReference type="Proteomes" id="UP001177120"/>
    </source>
</evidence>
<feature type="signal peptide" evidence="2">
    <location>
        <begin position="1"/>
        <end position="19"/>
    </location>
</feature>
<dbReference type="EMBL" id="JAFHAP010000001">
    <property type="protein sequence ID" value="MBN2907973.1"/>
    <property type="molecule type" value="Genomic_DNA"/>
</dbReference>
<dbReference type="Proteomes" id="UP001177120">
    <property type="component" value="Unassembled WGS sequence"/>
</dbReference>
<organism evidence="4 5">
    <name type="scientific">Polycladomyces zharkentensis</name>
    <dbReference type="NCBI Taxonomy" id="2807616"/>
    <lineage>
        <taxon>Bacteria</taxon>
        <taxon>Bacillati</taxon>
        <taxon>Bacillota</taxon>
        <taxon>Bacilli</taxon>
        <taxon>Bacillales</taxon>
        <taxon>Thermoactinomycetaceae</taxon>
        <taxon>Polycladomyces</taxon>
    </lineage>
</organism>
<comment type="caution">
    <text evidence="4">The sequence shown here is derived from an EMBL/GenBank/DDBJ whole genome shotgun (WGS) entry which is preliminary data.</text>
</comment>
<dbReference type="Pfam" id="PF00092">
    <property type="entry name" value="VWA"/>
    <property type="match status" value="1"/>
</dbReference>
<keyword evidence="1" id="KW-0175">Coiled coil</keyword>
<feature type="domain" description="VWFA" evidence="3">
    <location>
        <begin position="134"/>
        <end position="324"/>
    </location>
</feature>
<dbReference type="PROSITE" id="PS50234">
    <property type="entry name" value="VWFA"/>
    <property type="match status" value="1"/>
</dbReference>
<dbReference type="PROSITE" id="PS51257">
    <property type="entry name" value="PROKAR_LIPOPROTEIN"/>
    <property type="match status" value="1"/>
</dbReference>
<gene>
    <name evidence="4" type="ORF">JQC72_00360</name>
</gene>
<evidence type="ECO:0000313" key="4">
    <source>
        <dbReference type="EMBL" id="MBN2907973.1"/>
    </source>
</evidence>
<dbReference type="SUPFAM" id="SSF53300">
    <property type="entry name" value="vWA-like"/>
    <property type="match status" value="1"/>
</dbReference>
<dbReference type="PANTHER" id="PTHR10166:SF37">
    <property type="entry name" value="STOLID, ISOFORM H"/>
    <property type="match status" value="1"/>
</dbReference>
<reference evidence="4" key="1">
    <citation type="journal article" date="2024" name="Int. J. Syst. Evol. Microbiol.">
        <title>Polycladomyces zharkentensis sp. nov., a novel thermophilic cellulose- and starch-degrading member of the Bacillota from a geothermal aquifer in Kazakhstan.</title>
        <authorList>
            <person name="Mashzhan A."/>
            <person name="Kistaubayeva A."/>
            <person name="Javier-Lopez R."/>
            <person name="Bissenova U."/>
            <person name="Bissenbay A."/>
            <person name="Birkeland N.K."/>
        </authorList>
    </citation>
    <scope>NUCLEOTIDE SEQUENCE</scope>
    <source>
        <strain evidence="4">ZKZ2T</strain>
    </source>
</reference>
<evidence type="ECO:0000256" key="2">
    <source>
        <dbReference type="SAM" id="SignalP"/>
    </source>
</evidence>
<dbReference type="RefSeq" id="WP_205492135.1">
    <property type="nucleotide sequence ID" value="NZ_JAFHAP010000001.1"/>
</dbReference>
<protein>
    <submittedName>
        <fullName evidence="4">VWA domain-containing protein</fullName>
    </submittedName>
</protein>
<proteinExistence type="predicted"/>
<feature type="chain" id="PRO_5047056706" evidence="2">
    <location>
        <begin position="20"/>
        <end position="453"/>
    </location>
</feature>
<feature type="coiled-coil region" evidence="1">
    <location>
        <begin position="404"/>
        <end position="446"/>
    </location>
</feature>
<evidence type="ECO:0000259" key="3">
    <source>
        <dbReference type="PROSITE" id="PS50234"/>
    </source>
</evidence>
<keyword evidence="5" id="KW-1185">Reference proteome</keyword>
<keyword evidence="2" id="KW-0732">Signal</keyword>
<dbReference type="InterPro" id="IPR051173">
    <property type="entry name" value="Ca_channel_alpha-2/delta"/>
</dbReference>
<sequence length="453" mass="50363">MKKLSFLSVLLIIVFLASACTGAADQPEKAAPKKPIVKTAATTAEGMATEGPGKYAGDKYDETKVQQELKKWPKNLTADQVYTRLVWLLAEDYKPIIKEAKAYKPSFALSKLGNFDPNRQQGDGKNEKKVKKKNIVILIDSSGSMAGKVNGNTKMEEAKQAVKEFAKSLEGDVRISIRAYGHKGSNQPKDKAISCASTEELYPLSTYQEDKFTKVVNSLKPSGWTPLAAAIRGAGQDLQAAHPDEENVVYVVSDGIESCGGDPVKEAKALHQSKVKAVINIIGFDLDDKSQKALEQVAKAGGGEFTNASSGEELRDGFDIWTYIGRVNELNWWSIDNINRLFWERQRAYEYIWDLLGSAVDPGKIGSLSDTEYEHMTAAVQFLVDQKIIPETMGGYDGAVTKKLDKRREKLKEYQAKLQDQKMKEIDDAYNRIMNLLDKIKERENAKAETYMP</sequence>
<evidence type="ECO:0000256" key="1">
    <source>
        <dbReference type="SAM" id="Coils"/>
    </source>
</evidence>
<dbReference type="SMART" id="SM00327">
    <property type="entry name" value="VWA"/>
    <property type="match status" value="1"/>
</dbReference>
<dbReference type="PANTHER" id="PTHR10166">
    <property type="entry name" value="VOLTAGE-DEPENDENT CALCIUM CHANNEL SUBUNIT ALPHA-2/DELTA-RELATED"/>
    <property type="match status" value="1"/>
</dbReference>
<name>A0ABS2WEP8_9BACL</name>
<dbReference type="InterPro" id="IPR002035">
    <property type="entry name" value="VWF_A"/>
</dbReference>
<dbReference type="InterPro" id="IPR036465">
    <property type="entry name" value="vWFA_dom_sf"/>
</dbReference>